<dbReference type="EMBL" id="FOFP01000006">
    <property type="protein sequence ID" value="SEQ45732.1"/>
    <property type="molecule type" value="Genomic_DNA"/>
</dbReference>
<proteinExistence type="predicted"/>
<dbReference type="InterPro" id="IPR029058">
    <property type="entry name" value="AB_hydrolase_fold"/>
</dbReference>
<dbReference type="RefSeq" id="WP_069522292.1">
    <property type="nucleotide sequence ID" value="NZ_FOFP01000006.1"/>
</dbReference>
<organism evidence="1 2">
    <name type="scientific">Pseudomonas cuatrocienegasensis</name>
    <dbReference type="NCBI Taxonomy" id="543360"/>
    <lineage>
        <taxon>Bacteria</taxon>
        <taxon>Pseudomonadati</taxon>
        <taxon>Pseudomonadota</taxon>
        <taxon>Gammaproteobacteria</taxon>
        <taxon>Pseudomonadales</taxon>
        <taxon>Pseudomonadaceae</taxon>
        <taxon>Pseudomonas</taxon>
    </lineage>
</organism>
<evidence type="ECO:0000313" key="2">
    <source>
        <dbReference type="Proteomes" id="UP000198512"/>
    </source>
</evidence>
<dbReference type="SUPFAM" id="SSF53474">
    <property type="entry name" value="alpha/beta-Hydrolases"/>
    <property type="match status" value="1"/>
</dbReference>
<gene>
    <name evidence="1" type="ORF">SAMN05216600_10651</name>
</gene>
<comment type="caution">
    <text evidence="1">The sequence shown here is derived from an EMBL/GenBank/DDBJ whole genome shotgun (WGS) entry which is preliminary data.</text>
</comment>
<keyword evidence="2" id="KW-1185">Reference proteome</keyword>
<accession>A0ABY1BBL4</accession>
<dbReference type="Gene3D" id="3.40.50.1820">
    <property type="entry name" value="alpha/beta hydrolase"/>
    <property type="match status" value="1"/>
</dbReference>
<sequence length="521" mass="58527">MPAATARPYYPIIYLRGFAATMNEIEATTADPYMGFNLGSAMIRQDSEGVAHPFIFESPLLRLIKDHGYTDAFQNGGIDYADKLAPVRSIWIYRYYESVSKSLGSSRRRSMEDFAIGLRAFIVRVRDTICGNDPQARENFRVHLVAHSMGGLICRTYLQNTCCHGLTEAEMKAAGHTAKDLDVSAGKPFEPLVDKVFTYGTPHNGIDFLGFNVPDLGSFDRLQISNFDRERMREYLRLKGTQAVNDLHGAFPASRFFCLIGSNYRDYEAFFGLSKKGTGPSSDGLVMMENAYVKDAPRAVISRSHSGAYGIVNSEAGYQNLRRFLFGDYQVTVTLEVEDLPLPTDIQKKKDQGKTIGGIYHFDVSARVRNGPNYSLHERRYDQASALMEKYDDIKERKKSIYLFTGYLLKDARGKDAHDLALVFTLDLGVHVPAFEVDHKFWFDGYAEGFSYRDTLTIAVRDKSVKYGFTSKHGQLSAPEIAEQKELVNGAREIRIEVGTGPNVRPGFMGTLVIRVEPWEG</sequence>
<protein>
    <recommendedName>
        <fullName evidence="3">PGAP1-like protein</fullName>
    </recommendedName>
</protein>
<evidence type="ECO:0008006" key="3">
    <source>
        <dbReference type="Google" id="ProtNLM"/>
    </source>
</evidence>
<dbReference type="Proteomes" id="UP000198512">
    <property type="component" value="Unassembled WGS sequence"/>
</dbReference>
<name>A0ABY1BBL4_9PSED</name>
<evidence type="ECO:0000313" key="1">
    <source>
        <dbReference type="EMBL" id="SEQ45732.1"/>
    </source>
</evidence>
<reference evidence="1 2" key="1">
    <citation type="submission" date="2016-10" db="EMBL/GenBank/DDBJ databases">
        <authorList>
            <person name="Varghese N."/>
            <person name="Submissions S."/>
        </authorList>
    </citation>
    <scope>NUCLEOTIDE SEQUENCE [LARGE SCALE GENOMIC DNA]</scope>
    <source>
        <strain evidence="1 2">CIP 109853</strain>
    </source>
</reference>